<evidence type="ECO:0000313" key="3">
    <source>
        <dbReference type="EMBL" id="GEP99834.1"/>
    </source>
</evidence>
<dbReference type="AlphaFoldDB" id="A0A380CP51"/>
<accession>A0A380CP51</accession>
<keyword evidence="2" id="KW-1133">Transmembrane helix</keyword>
<keyword evidence="2" id="KW-0812">Transmembrane</keyword>
<name>A0A380CP51_9STAP</name>
<evidence type="ECO:0000256" key="2">
    <source>
        <dbReference type="SAM" id="Phobius"/>
    </source>
</evidence>
<proteinExistence type="predicted"/>
<feature type="compositionally biased region" description="Basic and acidic residues" evidence="1">
    <location>
        <begin position="89"/>
        <end position="100"/>
    </location>
</feature>
<reference evidence="4 5" key="1">
    <citation type="submission" date="2018-06" db="EMBL/GenBank/DDBJ databases">
        <authorList>
            <consortium name="Pathogen Informatics"/>
            <person name="Doyle S."/>
        </authorList>
    </citation>
    <scope>NUCLEOTIDE SEQUENCE [LARGE SCALE GENOMIC DNA]</scope>
    <source>
        <strain evidence="4 5">NCTC12413</strain>
    </source>
</reference>
<feature type="transmembrane region" description="Helical" evidence="2">
    <location>
        <begin position="6"/>
        <end position="25"/>
    </location>
</feature>
<reference evidence="3 6" key="2">
    <citation type="submission" date="2019-07" db="EMBL/GenBank/DDBJ databases">
        <title>Whole genome shotgun sequence of Staphylococcus arlettae NBRC 109765.</title>
        <authorList>
            <person name="Hosoyama A."/>
            <person name="Uohara A."/>
            <person name="Ohji S."/>
            <person name="Ichikawa N."/>
        </authorList>
    </citation>
    <scope>NUCLEOTIDE SEQUENCE [LARGE SCALE GENOMIC DNA]</scope>
    <source>
        <strain evidence="3 6">NBRC 109765</strain>
    </source>
</reference>
<organism evidence="4 5">
    <name type="scientific">Staphylococcus arlettae</name>
    <dbReference type="NCBI Taxonomy" id="29378"/>
    <lineage>
        <taxon>Bacteria</taxon>
        <taxon>Bacillati</taxon>
        <taxon>Bacillota</taxon>
        <taxon>Bacilli</taxon>
        <taxon>Bacillales</taxon>
        <taxon>Staphylococcaceae</taxon>
        <taxon>Staphylococcus</taxon>
    </lineage>
</organism>
<protein>
    <submittedName>
        <fullName evidence="4">Membrane protein</fullName>
    </submittedName>
</protein>
<dbReference type="EMBL" id="BKAV01000005">
    <property type="protein sequence ID" value="GEP99834.1"/>
    <property type="molecule type" value="Genomic_DNA"/>
</dbReference>
<dbReference type="EMBL" id="UGZE01000001">
    <property type="protein sequence ID" value="SUJ25644.1"/>
    <property type="molecule type" value="Genomic_DNA"/>
</dbReference>
<dbReference type="Proteomes" id="UP000254956">
    <property type="component" value="Unassembled WGS sequence"/>
</dbReference>
<evidence type="ECO:0000313" key="5">
    <source>
        <dbReference type="Proteomes" id="UP000254956"/>
    </source>
</evidence>
<evidence type="ECO:0000313" key="4">
    <source>
        <dbReference type="EMBL" id="SUJ25644.1"/>
    </source>
</evidence>
<keyword evidence="6" id="KW-1185">Reference proteome</keyword>
<feature type="transmembrane region" description="Helical" evidence="2">
    <location>
        <begin position="56"/>
        <end position="76"/>
    </location>
</feature>
<sequence>MSLSNLLTFFPAILYALLFAIQYFLSKTGNKIIGSIVPLLFIVVLVVLYMTGKLGLNIWGTLIFGVIGLLFLLGQWDSAQKDNKKKKQRELDKMIGKDLK</sequence>
<feature type="region of interest" description="Disordered" evidence="1">
    <location>
        <begin position="80"/>
        <end position="100"/>
    </location>
</feature>
<keyword evidence="2" id="KW-0472">Membrane</keyword>
<gene>
    <name evidence="4" type="ORF">NCTC12413_02339</name>
    <name evidence="3" type="ORF">SAR03_08720</name>
</gene>
<dbReference type="Proteomes" id="UP000321598">
    <property type="component" value="Unassembled WGS sequence"/>
</dbReference>
<evidence type="ECO:0000313" key="6">
    <source>
        <dbReference type="Proteomes" id="UP000321598"/>
    </source>
</evidence>
<feature type="transmembrane region" description="Helical" evidence="2">
    <location>
        <begin position="32"/>
        <end position="50"/>
    </location>
</feature>
<evidence type="ECO:0000256" key="1">
    <source>
        <dbReference type="SAM" id="MobiDB-lite"/>
    </source>
</evidence>